<dbReference type="InterPro" id="IPR025336">
    <property type="entry name" value="SCO4226-like"/>
</dbReference>
<gene>
    <name evidence="1" type="ORF">NET02_07340</name>
</gene>
<keyword evidence="2" id="KW-1185">Reference proteome</keyword>
<evidence type="ECO:0000313" key="1">
    <source>
        <dbReference type="EMBL" id="MCM8748951.1"/>
    </source>
</evidence>
<sequence length="176" mass="19341">MALFLVESALPSGTDQPQVQAMLGRLASAARERAGELIEAQVASDFSRLFAIIEAEAREAAMAAAQAAQLDLVQVKEVRLVGQSLDEVKASRKSVDYVVEWNFPPGLTMERYLQRKAANSPKYALVPEVTFLRTYVCEDMSKCLCFYDADSEGDVLRARQAVEAPVDAVTRVQPVE</sequence>
<name>A0AA42B9Q4_9BACT</name>
<dbReference type="RefSeq" id="WP_284056732.1">
    <property type="nucleotide sequence ID" value="NZ_JAMSLR010000004.1"/>
</dbReference>
<dbReference type="EMBL" id="JAMSLR010000004">
    <property type="protein sequence ID" value="MCM8748951.1"/>
    <property type="molecule type" value="Genomic_DNA"/>
</dbReference>
<accession>A0AA42B9Q4</accession>
<evidence type="ECO:0000313" key="2">
    <source>
        <dbReference type="Proteomes" id="UP001165306"/>
    </source>
</evidence>
<dbReference type="AlphaFoldDB" id="A0AA42B9Q4"/>
<reference evidence="1" key="1">
    <citation type="submission" date="2022-06" db="EMBL/GenBank/DDBJ databases">
        <title>CFH 74404 Thermomicrobiaceae sp.</title>
        <authorList>
            <person name="Ming H."/>
            <person name="Li W.-J."/>
            <person name="Zhao Z."/>
        </authorList>
    </citation>
    <scope>NUCLEOTIDE SEQUENCE</scope>
    <source>
        <strain evidence="1">CFH 74404</strain>
    </source>
</reference>
<protein>
    <submittedName>
        <fullName evidence="1">DUF4242 domain-containing protein</fullName>
    </submittedName>
</protein>
<comment type="caution">
    <text evidence="1">The sequence shown here is derived from an EMBL/GenBank/DDBJ whole genome shotgun (WGS) entry which is preliminary data.</text>
</comment>
<organism evidence="1 2">
    <name type="scientific">Thermalbibacter longus</name>
    <dbReference type="NCBI Taxonomy" id="2951981"/>
    <lineage>
        <taxon>Bacteria</taxon>
        <taxon>Pseudomonadati</taxon>
        <taxon>Thermomicrobiota</taxon>
        <taxon>Thermomicrobia</taxon>
        <taxon>Thermomicrobiales</taxon>
        <taxon>Thermomicrobiaceae</taxon>
        <taxon>Thermalbibacter</taxon>
    </lineage>
</organism>
<dbReference type="Pfam" id="PF14026">
    <property type="entry name" value="SCO4226-like"/>
    <property type="match status" value="1"/>
</dbReference>
<dbReference type="Proteomes" id="UP001165306">
    <property type="component" value="Unassembled WGS sequence"/>
</dbReference>
<proteinExistence type="predicted"/>